<evidence type="ECO:0000313" key="3">
    <source>
        <dbReference type="Proteomes" id="UP000192472"/>
    </source>
</evidence>
<dbReference type="InterPro" id="IPR017945">
    <property type="entry name" value="DHBP_synth_RibB-like_a/b_dom"/>
</dbReference>
<dbReference type="InterPro" id="IPR006070">
    <property type="entry name" value="Sua5-like_dom"/>
</dbReference>
<dbReference type="GO" id="GO:0003725">
    <property type="term" value="F:double-stranded RNA binding"/>
    <property type="evidence" value="ECO:0007669"/>
    <property type="project" value="InterPro"/>
</dbReference>
<dbReference type="Pfam" id="PF01300">
    <property type="entry name" value="Sua5_yciO_yrdC"/>
    <property type="match status" value="1"/>
</dbReference>
<dbReference type="NCBIfam" id="TIGR00057">
    <property type="entry name" value="L-threonylcarbamoyladenylate synthase"/>
    <property type="match status" value="1"/>
</dbReference>
<organism evidence="2 3">
    <name type="scientific">Reichenbachiella faecimaris</name>
    <dbReference type="NCBI Taxonomy" id="692418"/>
    <lineage>
        <taxon>Bacteria</taxon>
        <taxon>Pseudomonadati</taxon>
        <taxon>Bacteroidota</taxon>
        <taxon>Cytophagia</taxon>
        <taxon>Cytophagales</taxon>
        <taxon>Reichenbachiellaceae</taxon>
        <taxon>Reichenbachiella</taxon>
    </lineage>
</organism>
<dbReference type="Proteomes" id="UP000192472">
    <property type="component" value="Unassembled WGS sequence"/>
</dbReference>
<dbReference type="PANTHER" id="PTHR42828">
    <property type="entry name" value="DHBP SYNTHASE RIBB-LIKE ALPHA/BETA DOMAIN-CONTAINING PROTEIN"/>
    <property type="match status" value="1"/>
</dbReference>
<dbReference type="EMBL" id="FWYF01000003">
    <property type="protein sequence ID" value="SMD37121.1"/>
    <property type="molecule type" value="Genomic_DNA"/>
</dbReference>
<protein>
    <submittedName>
        <fullName evidence="2">tRNA threonylcarbamoyl adenosine modification protein, Sua5/YciO/YrdC/YwlC family</fullName>
    </submittedName>
</protein>
<accession>A0A1W2GKM2</accession>
<dbReference type="AlphaFoldDB" id="A0A1W2GKM2"/>
<name>A0A1W2GKM2_REIFA</name>
<feature type="domain" description="YrdC-like" evidence="1">
    <location>
        <begin position="15"/>
        <end position="202"/>
    </location>
</feature>
<dbReference type="PROSITE" id="PS51163">
    <property type="entry name" value="YRDC"/>
    <property type="match status" value="1"/>
</dbReference>
<dbReference type="InterPro" id="IPR052532">
    <property type="entry name" value="SUA5_domain"/>
</dbReference>
<dbReference type="Gene3D" id="3.90.870.10">
    <property type="entry name" value="DHBP synthase"/>
    <property type="match status" value="1"/>
</dbReference>
<dbReference type="RefSeq" id="WP_084373873.1">
    <property type="nucleotide sequence ID" value="NZ_FWYF01000003.1"/>
</dbReference>
<dbReference type="OrthoDB" id="9814580at2"/>
<proteinExistence type="predicted"/>
<evidence type="ECO:0000259" key="1">
    <source>
        <dbReference type="PROSITE" id="PS51163"/>
    </source>
</evidence>
<dbReference type="SUPFAM" id="SSF55821">
    <property type="entry name" value="YrdC/RibB"/>
    <property type="match status" value="1"/>
</dbReference>
<keyword evidence="3" id="KW-1185">Reference proteome</keyword>
<dbReference type="PANTHER" id="PTHR42828:SF3">
    <property type="entry name" value="THREONYLCARBAMOYL-AMP SYNTHASE"/>
    <property type="match status" value="1"/>
</dbReference>
<evidence type="ECO:0000313" key="2">
    <source>
        <dbReference type="EMBL" id="SMD37121.1"/>
    </source>
</evidence>
<dbReference type="STRING" id="692418.SAMN04488029_3249"/>
<sequence>METAFIKLYEENPDPQKISTIVKTLENGGVIIYPTDTVYGMGCSIFNTKAIDKIRRLKQMKGKTNFSFICYDLSHISEYTKSLPNPVFKLMKKALPGPFTFILNASNKVPKLLNASKKTVGIRVPNNNIPREIVRMLGNPIITTSIHDDDDILEYSTDPELIYEKYDGLVDIVIDGGYGEVVASTVVDCTSDEPELIREGLGDLSEYL</sequence>
<gene>
    <name evidence="2" type="ORF">SAMN04488029_3249</name>
</gene>
<reference evidence="2 3" key="1">
    <citation type="submission" date="2017-04" db="EMBL/GenBank/DDBJ databases">
        <authorList>
            <person name="Afonso C.L."/>
            <person name="Miller P.J."/>
            <person name="Scott M.A."/>
            <person name="Spackman E."/>
            <person name="Goraichik I."/>
            <person name="Dimitrov K.M."/>
            <person name="Suarez D.L."/>
            <person name="Swayne D.E."/>
        </authorList>
    </citation>
    <scope>NUCLEOTIDE SEQUENCE [LARGE SCALE GENOMIC DNA]</scope>
    <source>
        <strain evidence="2 3">DSM 26133</strain>
    </source>
</reference>